<protein>
    <submittedName>
        <fullName evidence="2">GNAT family N-acetyltransferase</fullName>
    </submittedName>
</protein>
<dbReference type="GO" id="GO:0016747">
    <property type="term" value="F:acyltransferase activity, transferring groups other than amino-acyl groups"/>
    <property type="evidence" value="ECO:0007669"/>
    <property type="project" value="InterPro"/>
</dbReference>
<dbReference type="SUPFAM" id="SSF55729">
    <property type="entry name" value="Acyl-CoA N-acyltransferases (Nat)"/>
    <property type="match status" value="1"/>
</dbReference>
<dbReference type="InterPro" id="IPR000182">
    <property type="entry name" value="GNAT_dom"/>
</dbReference>
<name>A0A4R0PCY8_9HYPH</name>
<dbReference type="OrthoDB" id="9796171at2"/>
<dbReference type="RefSeq" id="WP_131567342.1">
    <property type="nucleotide sequence ID" value="NZ_JAINFK010000004.1"/>
</dbReference>
<keyword evidence="3" id="KW-1185">Reference proteome</keyword>
<dbReference type="Gene3D" id="3.40.630.30">
    <property type="match status" value="1"/>
</dbReference>
<dbReference type="CDD" id="cd04301">
    <property type="entry name" value="NAT_SF"/>
    <property type="match status" value="1"/>
</dbReference>
<dbReference type="InterPro" id="IPR016181">
    <property type="entry name" value="Acyl_CoA_acyltransferase"/>
</dbReference>
<dbReference type="AlphaFoldDB" id="A0A4R0PCY8"/>
<feature type="domain" description="N-acetyltransferase" evidence="1">
    <location>
        <begin position="4"/>
        <end position="147"/>
    </location>
</feature>
<dbReference type="PROSITE" id="PS51186">
    <property type="entry name" value="GNAT"/>
    <property type="match status" value="1"/>
</dbReference>
<dbReference type="Proteomes" id="UP000291301">
    <property type="component" value="Unassembled WGS sequence"/>
</dbReference>
<dbReference type="Pfam" id="PF13673">
    <property type="entry name" value="Acetyltransf_10"/>
    <property type="match status" value="1"/>
</dbReference>
<gene>
    <name evidence="2" type="ORF">E0D97_07360</name>
</gene>
<keyword evidence="2" id="KW-0808">Transferase</keyword>
<proteinExistence type="predicted"/>
<comment type="caution">
    <text evidence="2">The sequence shown here is derived from an EMBL/GenBank/DDBJ whole genome shotgun (WGS) entry which is preliminary data.</text>
</comment>
<accession>A0A4R0PCY8</accession>
<reference evidence="2 3" key="1">
    <citation type="journal article" date="2015" name="Antonie Van Leeuwenhoek">
        <title>Oricola cellulosilytica gen. nov., sp. nov., a cellulose-degrading bacterium of the family Phyllobacteriaceae isolated from surface seashore water, and emended descriptions of Mesorhizobium loti and Phyllobacterium myrsinacearum.</title>
        <authorList>
            <person name="Hameed A."/>
            <person name="Shahina M."/>
            <person name="Lai W.A."/>
            <person name="Lin S.Y."/>
            <person name="Young L.S."/>
            <person name="Liu Y.C."/>
            <person name="Hsu Y.H."/>
            <person name="Young C.C."/>
        </authorList>
    </citation>
    <scope>NUCLEOTIDE SEQUENCE [LARGE SCALE GENOMIC DNA]</scope>
    <source>
        <strain evidence="2 3">KCTC 52183</strain>
    </source>
</reference>
<evidence type="ECO:0000259" key="1">
    <source>
        <dbReference type="PROSITE" id="PS51186"/>
    </source>
</evidence>
<organism evidence="2 3">
    <name type="scientific">Oricola cellulosilytica</name>
    <dbReference type="NCBI Taxonomy" id="1429082"/>
    <lineage>
        <taxon>Bacteria</taxon>
        <taxon>Pseudomonadati</taxon>
        <taxon>Pseudomonadota</taxon>
        <taxon>Alphaproteobacteria</taxon>
        <taxon>Hyphomicrobiales</taxon>
        <taxon>Ahrensiaceae</taxon>
        <taxon>Oricola</taxon>
    </lineage>
</organism>
<sequence length="156" mass="17418">MKSLHCRRATSRENLQTCLDIREIVFISEQGVDPALEQDGLDGECLHYLCEADGEPVATARVRILDDRFKFQRVAVLRHKRGTGVGGALMRFMMADLARSDGAAGRHFFLSSQTYAMPFYETLGFSACSGEYIEAGIPHRDMRAEVPVERDEACNA</sequence>
<dbReference type="EMBL" id="SJST01000002">
    <property type="protein sequence ID" value="TCD15342.1"/>
    <property type="molecule type" value="Genomic_DNA"/>
</dbReference>
<evidence type="ECO:0000313" key="2">
    <source>
        <dbReference type="EMBL" id="TCD15342.1"/>
    </source>
</evidence>
<evidence type="ECO:0000313" key="3">
    <source>
        <dbReference type="Proteomes" id="UP000291301"/>
    </source>
</evidence>